<evidence type="ECO:0000313" key="3">
    <source>
        <dbReference type="Proteomes" id="UP001531129"/>
    </source>
</evidence>
<name>A0ABU8CN24_9HYPH</name>
<reference evidence="2 3" key="1">
    <citation type="submission" date="2024-01" db="EMBL/GenBank/DDBJ databases">
        <title>Draft genome sequences of three bacterial strains isolated from Acacia saligna represent a potential new species within the genus Rhizobium.</title>
        <authorList>
            <person name="Tambong J.T."/>
            <person name="Mnasri B."/>
        </authorList>
    </citation>
    <scope>NUCLEOTIDE SEQUENCE [LARGE SCALE GENOMIC DNA]</scope>
    <source>
        <strain evidence="2 3">1AS12I</strain>
    </source>
</reference>
<dbReference type="EMBL" id="JBAMYC010000011">
    <property type="protein sequence ID" value="MEI1250257.1"/>
    <property type="molecule type" value="Genomic_DNA"/>
</dbReference>
<keyword evidence="3" id="KW-1185">Reference proteome</keyword>
<comment type="caution">
    <text evidence="2">The sequence shown here is derived from an EMBL/GenBank/DDBJ whole genome shotgun (WGS) entry which is preliminary data.</text>
</comment>
<dbReference type="Proteomes" id="UP001531129">
    <property type="component" value="Unassembled WGS sequence"/>
</dbReference>
<dbReference type="RefSeq" id="WP_335913918.1">
    <property type="nucleotide sequence ID" value="NZ_JBAMYB010000011.1"/>
</dbReference>
<feature type="region of interest" description="Disordered" evidence="1">
    <location>
        <begin position="1"/>
        <end position="30"/>
    </location>
</feature>
<evidence type="ECO:0000256" key="1">
    <source>
        <dbReference type="SAM" id="MobiDB-lite"/>
    </source>
</evidence>
<organism evidence="2 3">
    <name type="scientific">Rhizobium aouanii</name>
    <dbReference type="NCBI Taxonomy" id="3118145"/>
    <lineage>
        <taxon>Bacteria</taxon>
        <taxon>Pseudomonadati</taxon>
        <taxon>Pseudomonadota</taxon>
        <taxon>Alphaproteobacteria</taxon>
        <taxon>Hyphomicrobiales</taxon>
        <taxon>Rhizobiaceae</taxon>
        <taxon>Rhizobium/Agrobacterium group</taxon>
        <taxon>Rhizobium</taxon>
    </lineage>
</organism>
<proteinExistence type="predicted"/>
<evidence type="ECO:0000313" key="2">
    <source>
        <dbReference type="EMBL" id="MEI1250257.1"/>
    </source>
</evidence>
<accession>A0ABU8CN24</accession>
<protein>
    <submittedName>
        <fullName evidence="2">Uncharacterized protein</fullName>
    </submittedName>
</protein>
<sequence>MNRKGAAAPPSKFAKPRANIQEKARRSPWEGCTGPDVDRHALRGDGRSFAGREGLSRFFINNREAYWFHLLHNSLKRTRFEETLCGNSMCYSIFMFLEKTRGTEKMRRIISDSRDALQVFFHEACGLAGERKIREASILECSHRQFDVRLSRCSCFAGLFIAFL</sequence>
<gene>
    <name evidence="2" type="ORF">V8Q02_19970</name>
</gene>